<sequence length="310" mass="35277">MICRMHQEWDLRWNLMSRGSTQEVVLVQVVGKKSDISNSRAQPQIKSQSISNGNENQNQKLQYAEVIKIHIPLKYREIDDFDDSYSDTESEGSYKLKQNILYSLTLQEMLFNQGIIQQEESRLIGQSLCESEYLSDGLINDLNSSEELSQGGSIQFSDEKDFQVKDEQQSIQDFFGKGVAVAAIAQKIQSKGKKFLKQATVFNEADNSLNVSSANNSLIVSNNQSLLQSEYLTNKYDRLLNINETLFVQPTKLINDILKIEENDLLQEQNTCQVGGLNQTLILSDNDEESNFLLDKQSQVMDQMLYMGKL</sequence>
<dbReference type="AlphaFoldDB" id="A0A078AVE1"/>
<reference evidence="1 2" key="1">
    <citation type="submission" date="2014-06" db="EMBL/GenBank/DDBJ databases">
        <authorList>
            <person name="Swart Estienne"/>
        </authorList>
    </citation>
    <scope>NUCLEOTIDE SEQUENCE [LARGE SCALE GENOMIC DNA]</scope>
    <source>
        <strain evidence="1 2">130c</strain>
    </source>
</reference>
<dbReference type="EMBL" id="CCKQ01014260">
    <property type="protein sequence ID" value="CDW86011.1"/>
    <property type="molecule type" value="Genomic_DNA"/>
</dbReference>
<organism evidence="1 2">
    <name type="scientific">Stylonychia lemnae</name>
    <name type="common">Ciliate</name>
    <dbReference type="NCBI Taxonomy" id="5949"/>
    <lineage>
        <taxon>Eukaryota</taxon>
        <taxon>Sar</taxon>
        <taxon>Alveolata</taxon>
        <taxon>Ciliophora</taxon>
        <taxon>Intramacronucleata</taxon>
        <taxon>Spirotrichea</taxon>
        <taxon>Stichotrichia</taxon>
        <taxon>Sporadotrichida</taxon>
        <taxon>Oxytrichidae</taxon>
        <taxon>Stylonychinae</taxon>
        <taxon>Stylonychia</taxon>
    </lineage>
</organism>
<name>A0A078AVE1_STYLE</name>
<evidence type="ECO:0000313" key="2">
    <source>
        <dbReference type="Proteomes" id="UP000039865"/>
    </source>
</evidence>
<protein>
    <submittedName>
        <fullName evidence="1">Uncharacterized protein</fullName>
    </submittedName>
</protein>
<gene>
    <name evidence="1" type="primary">Contig12266.g13101</name>
    <name evidence="1" type="ORF">STYLEM_15102</name>
</gene>
<dbReference type="Proteomes" id="UP000039865">
    <property type="component" value="Unassembled WGS sequence"/>
</dbReference>
<proteinExistence type="predicted"/>
<accession>A0A078AVE1</accession>
<keyword evidence="2" id="KW-1185">Reference proteome</keyword>
<evidence type="ECO:0000313" key="1">
    <source>
        <dbReference type="EMBL" id="CDW86011.1"/>
    </source>
</evidence>
<dbReference type="InParanoid" id="A0A078AVE1"/>